<evidence type="ECO:0000256" key="4">
    <source>
        <dbReference type="ARBA" id="ARBA00005382"/>
    </source>
</evidence>
<comment type="pathway">
    <text evidence="2">Lipid metabolism; sphingolipid metabolism.</text>
</comment>
<evidence type="ECO:0000256" key="13">
    <source>
        <dbReference type="SAM" id="SignalP"/>
    </source>
</evidence>
<dbReference type="GO" id="GO:0042391">
    <property type="term" value="P:regulation of membrane potential"/>
    <property type="evidence" value="ECO:0007669"/>
    <property type="project" value="UniProtKB-ARBA"/>
</dbReference>
<dbReference type="GO" id="GO:0006066">
    <property type="term" value="P:alcohol metabolic process"/>
    <property type="evidence" value="ECO:0007669"/>
    <property type="project" value="UniProtKB-ARBA"/>
</dbReference>
<keyword evidence="6 13" id="KW-0732">Signal</keyword>
<dbReference type="OrthoDB" id="2160638at2759"/>
<dbReference type="InterPro" id="IPR033453">
    <property type="entry name" value="Glyco_hydro_30_TIM-barrel"/>
</dbReference>
<organism evidence="16 17">
    <name type="scientific">Homarus americanus</name>
    <name type="common">American lobster</name>
    <dbReference type="NCBI Taxonomy" id="6706"/>
    <lineage>
        <taxon>Eukaryota</taxon>
        <taxon>Metazoa</taxon>
        <taxon>Ecdysozoa</taxon>
        <taxon>Arthropoda</taxon>
        <taxon>Crustacea</taxon>
        <taxon>Multicrustacea</taxon>
        <taxon>Malacostraca</taxon>
        <taxon>Eumalacostraca</taxon>
        <taxon>Eucarida</taxon>
        <taxon>Decapoda</taxon>
        <taxon>Pleocyemata</taxon>
        <taxon>Astacidea</taxon>
        <taxon>Nephropoidea</taxon>
        <taxon>Nephropidae</taxon>
        <taxon>Homarus</taxon>
    </lineage>
</organism>
<dbReference type="GO" id="GO:0016758">
    <property type="term" value="F:hexosyltransferase activity"/>
    <property type="evidence" value="ECO:0007669"/>
    <property type="project" value="UniProtKB-ARBA"/>
</dbReference>
<dbReference type="GO" id="GO:0005764">
    <property type="term" value="C:lysosome"/>
    <property type="evidence" value="ECO:0007669"/>
    <property type="project" value="UniProtKB-ARBA"/>
</dbReference>
<dbReference type="GO" id="GO:0051246">
    <property type="term" value="P:regulation of protein metabolic process"/>
    <property type="evidence" value="ECO:0007669"/>
    <property type="project" value="UniProtKB-ARBA"/>
</dbReference>
<comment type="pathway">
    <text evidence="3">Sphingolipid metabolism.</text>
</comment>
<evidence type="ECO:0000259" key="15">
    <source>
        <dbReference type="Pfam" id="PF17189"/>
    </source>
</evidence>
<comment type="catalytic activity">
    <reaction evidence="1">
        <text>a beta-D-glucosyl-(1&lt;-&gt;1')-N-acylsphing-4-enine + H2O = an N-acylsphing-4-enine + D-glucose</text>
        <dbReference type="Rhea" id="RHEA:13269"/>
        <dbReference type="ChEBI" id="CHEBI:4167"/>
        <dbReference type="ChEBI" id="CHEBI:15377"/>
        <dbReference type="ChEBI" id="CHEBI:22801"/>
        <dbReference type="ChEBI" id="CHEBI:52639"/>
        <dbReference type="EC" id="3.2.1.45"/>
    </reaction>
    <physiologicalReaction direction="left-to-right" evidence="1">
        <dbReference type="Rhea" id="RHEA:13270"/>
    </physiologicalReaction>
</comment>
<evidence type="ECO:0000256" key="9">
    <source>
        <dbReference type="ARBA" id="ARBA00023098"/>
    </source>
</evidence>
<proteinExistence type="inferred from homology"/>
<keyword evidence="8 12" id="KW-0746">Sphingolipid metabolism</keyword>
<dbReference type="GO" id="GO:0005102">
    <property type="term" value="F:signaling receptor binding"/>
    <property type="evidence" value="ECO:0007669"/>
    <property type="project" value="UniProtKB-ARBA"/>
</dbReference>
<dbReference type="GO" id="GO:0005774">
    <property type="term" value="C:vacuolar membrane"/>
    <property type="evidence" value="ECO:0007669"/>
    <property type="project" value="UniProtKB-ARBA"/>
</dbReference>
<evidence type="ECO:0000313" key="16">
    <source>
        <dbReference type="EMBL" id="KAG7153639.1"/>
    </source>
</evidence>
<dbReference type="InterPro" id="IPR001139">
    <property type="entry name" value="Glyco_hydro_30"/>
</dbReference>
<evidence type="ECO:0000313" key="17">
    <source>
        <dbReference type="Proteomes" id="UP000747542"/>
    </source>
</evidence>
<evidence type="ECO:0000256" key="8">
    <source>
        <dbReference type="ARBA" id="ARBA00022919"/>
    </source>
</evidence>
<dbReference type="GO" id="GO:0006680">
    <property type="term" value="P:glucosylceramide catabolic process"/>
    <property type="evidence" value="ECO:0007669"/>
    <property type="project" value="TreeGrafter"/>
</dbReference>
<dbReference type="GO" id="GO:0010605">
    <property type="term" value="P:negative regulation of macromolecule metabolic process"/>
    <property type="evidence" value="ECO:0007669"/>
    <property type="project" value="UniProtKB-ARBA"/>
</dbReference>
<feature type="domain" description="Glycosyl hydrolase family 30 TIM-barrel" evidence="14">
    <location>
        <begin position="94"/>
        <end position="432"/>
    </location>
</feature>
<comment type="caution">
    <text evidence="16">The sequence shown here is derived from an EMBL/GenBank/DDBJ whole genome shotgun (WGS) entry which is preliminary data.</text>
</comment>
<dbReference type="EC" id="3.2.1.45" evidence="5 12"/>
<comment type="catalytic activity">
    <reaction evidence="10">
        <text>a beta-D-glucosylceramide + H2O = an N-acyl-sphingoid base + D-glucose</text>
        <dbReference type="Rhea" id="RHEA:81447"/>
        <dbReference type="ChEBI" id="CHEBI:4167"/>
        <dbReference type="ChEBI" id="CHEBI:15377"/>
        <dbReference type="ChEBI" id="CHEBI:83264"/>
        <dbReference type="ChEBI" id="CHEBI:83273"/>
    </reaction>
    <physiologicalReaction direction="left-to-right" evidence="10">
        <dbReference type="Rhea" id="RHEA:81448"/>
    </physiologicalReaction>
</comment>
<dbReference type="GO" id="GO:0006914">
    <property type="term" value="P:autophagy"/>
    <property type="evidence" value="ECO:0007669"/>
    <property type="project" value="UniProtKB-ARBA"/>
</dbReference>
<dbReference type="GO" id="GO:0008202">
    <property type="term" value="P:steroid metabolic process"/>
    <property type="evidence" value="ECO:0007669"/>
    <property type="project" value="UniProtKB-ARBA"/>
</dbReference>
<feature type="chain" id="PRO_5035184481" description="Glucosylceramidase" evidence="13">
    <location>
        <begin position="17"/>
        <end position="498"/>
    </location>
</feature>
<reference evidence="16" key="1">
    <citation type="journal article" date="2021" name="Sci. Adv.">
        <title>The American lobster genome reveals insights on longevity, neural, and immune adaptations.</title>
        <authorList>
            <person name="Polinski J.M."/>
            <person name="Zimin A.V."/>
            <person name="Clark K.F."/>
            <person name="Kohn A.B."/>
            <person name="Sadowski N."/>
            <person name="Timp W."/>
            <person name="Ptitsyn A."/>
            <person name="Khanna P."/>
            <person name="Romanova D.Y."/>
            <person name="Williams P."/>
            <person name="Greenwood S.J."/>
            <person name="Moroz L.L."/>
            <person name="Walt D.R."/>
            <person name="Bodnar A.G."/>
        </authorList>
    </citation>
    <scope>NUCLEOTIDE SEQUENCE</scope>
    <source>
        <strain evidence="16">GMGI-L3</strain>
    </source>
</reference>
<evidence type="ECO:0000256" key="12">
    <source>
        <dbReference type="RuleBase" id="RU361188"/>
    </source>
</evidence>
<dbReference type="Pfam" id="PF17189">
    <property type="entry name" value="Glyco_hydro_30C"/>
    <property type="match status" value="1"/>
</dbReference>
<evidence type="ECO:0000256" key="2">
    <source>
        <dbReference type="ARBA" id="ARBA00004760"/>
    </source>
</evidence>
<keyword evidence="12" id="KW-0326">Glycosidase</keyword>
<evidence type="ECO:0000256" key="7">
    <source>
        <dbReference type="ARBA" id="ARBA00022801"/>
    </source>
</evidence>
<evidence type="ECO:0000259" key="14">
    <source>
        <dbReference type="Pfam" id="PF02055"/>
    </source>
</evidence>
<keyword evidence="17" id="KW-1185">Reference proteome</keyword>
<dbReference type="Proteomes" id="UP000747542">
    <property type="component" value="Unassembled WGS sequence"/>
</dbReference>
<comment type="similarity">
    <text evidence="4 12">Belongs to the glycosyl hydrolase 30 family.</text>
</comment>
<dbReference type="GO" id="GO:0016241">
    <property type="term" value="P:regulation of macroautophagy"/>
    <property type="evidence" value="ECO:0007669"/>
    <property type="project" value="UniProtKB-ARBA"/>
</dbReference>
<evidence type="ECO:0000256" key="11">
    <source>
        <dbReference type="ARBA" id="ARBA00051345"/>
    </source>
</evidence>
<evidence type="ECO:0000256" key="5">
    <source>
        <dbReference type="ARBA" id="ARBA00012658"/>
    </source>
</evidence>
<keyword evidence="7 12" id="KW-0378">Hydrolase</keyword>
<name>A0A8J5JIA3_HOMAM</name>
<dbReference type="GO" id="GO:0007040">
    <property type="term" value="P:lysosome organization"/>
    <property type="evidence" value="ECO:0007669"/>
    <property type="project" value="UniProtKB-ARBA"/>
</dbReference>
<dbReference type="FunFam" id="3.20.20.80:FF:000030">
    <property type="entry name" value="Lysosomal acid glucosylceramidase"/>
    <property type="match status" value="1"/>
</dbReference>
<evidence type="ECO:0000256" key="1">
    <source>
        <dbReference type="ARBA" id="ARBA00001013"/>
    </source>
</evidence>
<sequence length="498" mass="56169">MRILVLVLALLSSTRAQDKCNPRVYDYDSVVCVCDASYCDNPGIITFPEKGKFTLVTSTKDGLRFNVEEFPVSNEEDPDAVVVTINPEDEYQIILGFGGAFTDSTGLNVVSLPEDAQEHFYNSYFTSEGIGYTIGRIPIAGADCSTRTYSYDDVAGDVDLQHFNLTFEDYDYKIPVIKRAKELSPELKLFGSPWSPPAWMKTNGMFNQSGTLIKEYWQPWANYIVKFLDAYEAEGVELWGLTPQNEPMGGFQADWHINVCGWTSLDMRDWIKNNLGPTLQAAGYRRLKMMVDDFNRDTLTWYVEPMLEDPDSAQYIDGIAIHWYEDKYVGPHILDKTQALAPDKFLLYSEACFEKGVKLGSWDRGMEYLHFMMEALNHHCVGWVDWNLALDTEGGPNWASNWLDAPIIINPEAGEFYKEPIFYAIGHLSKFVEPGAVRISSTTTDYMLDVAAFNDPSGRKVVVLLNRGDAEIKVSLTDGSDIFVNFGMEAGAIQTILY</sequence>
<feature type="domain" description="Glycosyl hydrolase family 30 beta sandwich" evidence="15">
    <location>
        <begin position="435"/>
        <end position="496"/>
    </location>
</feature>
<dbReference type="InterPro" id="IPR033452">
    <property type="entry name" value="GH30_C"/>
</dbReference>
<gene>
    <name evidence="16" type="primary">Gba-L2</name>
    <name evidence="16" type="ORF">Hamer_G009293</name>
</gene>
<evidence type="ECO:0000256" key="10">
    <source>
        <dbReference type="ARBA" id="ARBA00050474"/>
    </source>
</evidence>
<dbReference type="PANTHER" id="PTHR11069:SF23">
    <property type="entry name" value="LYSOSOMAL ACID GLUCOSYLCERAMIDASE"/>
    <property type="match status" value="1"/>
</dbReference>
<dbReference type="AlphaFoldDB" id="A0A8J5JIA3"/>
<accession>A0A8J5JIA3</accession>
<feature type="signal peptide" evidence="13">
    <location>
        <begin position="1"/>
        <end position="16"/>
    </location>
</feature>
<dbReference type="GO" id="GO:0030163">
    <property type="term" value="P:protein catabolic process"/>
    <property type="evidence" value="ECO:0007669"/>
    <property type="project" value="UniProtKB-ARBA"/>
</dbReference>
<comment type="catalytic activity">
    <reaction evidence="11">
        <text>an N-acyl-1-beta-D-glucosyl-15-methylhexadecasphing-4-enine + H2O = an N-acyl-15-methylhexadecasphing-4-enine + D-glucose</text>
        <dbReference type="Rhea" id="RHEA:34755"/>
        <dbReference type="ChEBI" id="CHEBI:4167"/>
        <dbReference type="ChEBI" id="CHEBI:15377"/>
        <dbReference type="ChEBI" id="CHEBI:70815"/>
        <dbReference type="ChEBI" id="CHEBI:70846"/>
    </reaction>
    <physiologicalReaction direction="left-to-right" evidence="11">
        <dbReference type="Rhea" id="RHEA:34756"/>
    </physiologicalReaction>
</comment>
<evidence type="ECO:0000256" key="6">
    <source>
        <dbReference type="ARBA" id="ARBA00022729"/>
    </source>
</evidence>
<dbReference type="GO" id="GO:0004348">
    <property type="term" value="F:glucosylceramidase activity"/>
    <property type="evidence" value="ECO:0007669"/>
    <property type="project" value="UniProtKB-EC"/>
</dbReference>
<evidence type="ECO:0000256" key="3">
    <source>
        <dbReference type="ARBA" id="ARBA00004991"/>
    </source>
</evidence>
<protein>
    <recommendedName>
        <fullName evidence="5 12">Glucosylceramidase</fullName>
        <ecNumber evidence="5 12">3.2.1.45</ecNumber>
    </recommendedName>
</protein>
<dbReference type="EMBL" id="JAHLQT010046319">
    <property type="protein sequence ID" value="KAG7153639.1"/>
    <property type="molecule type" value="Genomic_DNA"/>
</dbReference>
<dbReference type="PANTHER" id="PTHR11069">
    <property type="entry name" value="GLUCOSYLCERAMIDASE"/>
    <property type="match status" value="1"/>
</dbReference>
<dbReference type="Pfam" id="PF02055">
    <property type="entry name" value="Glyco_hydro_30"/>
    <property type="match status" value="1"/>
</dbReference>
<dbReference type="GO" id="GO:0032006">
    <property type="term" value="P:regulation of TOR signaling"/>
    <property type="evidence" value="ECO:0007669"/>
    <property type="project" value="UniProtKB-ARBA"/>
</dbReference>
<keyword evidence="9 12" id="KW-0443">Lipid metabolism</keyword>